<protein>
    <submittedName>
        <fullName evidence="1">Uncharacterized protein</fullName>
    </submittedName>
</protein>
<gene>
    <name evidence="1" type="ORF">TELCIR_24546</name>
</gene>
<name>A0A2G9T812_TELCI</name>
<accession>A0A2G9T812</accession>
<sequence>MGGAHFFSILIDQLVNGQADLCAGLSTDEPITLPSYVSRR</sequence>
<evidence type="ECO:0000313" key="1">
    <source>
        <dbReference type="EMBL" id="PIO54099.1"/>
    </source>
</evidence>
<proteinExistence type="predicted"/>
<dbReference type="Proteomes" id="UP000230423">
    <property type="component" value="Unassembled WGS sequence"/>
</dbReference>
<reference evidence="1 2" key="1">
    <citation type="submission" date="2015-09" db="EMBL/GenBank/DDBJ databases">
        <title>Draft genome of the parasitic nematode Teladorsagia circumcincta isolate WARC Sus (inbred).</title>
        <authorList>
            <person name="Mitreva M."/>
        </authorList>
    </citation>
    <scope>NUCLEOTIDE SEQUENCE [LARGE SCALE GENOMIC DNA]</scope>
    <source>
        <strain evidence="1 2">S</strain>
    </source>
</reference>
<organism evidence="1 2">
    <name type="scientific">Teladorsagia circumcincta</name>
    <name type="common">Brown stomach worm</name>
    <name type="synonym">Ostertagia circumcincta</name>
    <dbReference type="NCBI Taxonomy" id="45464"/>
    <lineage>
        <taxon>Eukaryota</taxon>
        <taxon>Metazoa</taxon>
        <taxon>Ecdysozoa</taxon>
        <taxon>Nematoda</taxon>
        <taxon>Chromadorea</taxon>
        <taxon>Rhabditida</taxon>
        <taxon>Rhabditina</taxon>
        <taxon>Rhabditomorpha</taxon>
        <taxon>Strongyloidea</taxon>
        <taxon>Trichostrongylidae</taxon>
        <taxon>Teladorsagia</taxon>
    </lineage>
</organism>
<dbReference type="AlphaFoldDB" id="A0A2G9T812"/>
<evidence type="ECO:0000313" key="2">
    <source>
        <dbReference type="Proteomes" id="UP000230423"/>
    </source>
</evidence>
<dbReference type="EMBL" id="KZ401656">
    <property type="protein sequence ID" value="PIO54099.1"/>
    <property type="molecule type" value="Genomic_DNA"/>
</dbReference>
<feature type="non-terminal residue" evidence="1">
    <location>
        <position position="40"/>
    </location>
</feature>
<keyword evidence="2" id="KW-1185">Reference proteome</keyword>